<comment type="caution">
    <text evidence="3">The sequence shown here is derived from an EMBL/GenBank/DDBJ whole genome shotgun (WGS) entry which is preliminary data.</text>
</comment>
<accession>A0ABT9GZ67</accession>
<feature type="transmembrane region" description="Helical" evidence="1">
    <location>
        <begin position="328"/>
        <end position="348"/>
    </location>
</feature>
<dbReference type="Pfam" id="PF01757">
    <property type="entry name" value="Acyl_transf_3"/>
    <property type="match status" value="1"/>
</dbReference>
<feature type="transmembrane region" description="Helical" evidence="1">
    <location>
        <begin position="82"/>
        <end position="103"/>
    </location>
</feature>
<evidence type="ECO:0000259" key="2">
    <source>
        <dbReference type="Pfam" id="PF01757"/>
    </source>
</evidence>
<keyword evidence="1" id="KW-1133">Transmembrane helix</keyword>
<proteinExistence type="predicted"/>
<evidence type="ECO:0000313" key="3">
    <source>
        <dbReference type="EMBL" id="MDP4536359.1"/>
    </source>
</evidence>
<keyword evidence="3" id="KW-0012">Acyltransferase</keyword>
<feature type="transmembrane region" description="Helical" evidence="1">
    <location>
        <begin position="39"/>
        <end position="61"/>
    </location>
</feature>
<protein>
    <submittedName>
        <fullName evidence="3">Acyltransferase</fullName>
        <ecNumber evidence="3">2.3.1.-</ecNumber>
    </submittedName>
</protein>
<keyword evidence="1" id="KW-0812">Transmembrane</keyword>
<name>A0ABT9GZ67_9GAMM</name>
<evidence type="ECO:0000256" key="1">
    <source>
        <dbReference type="SAM" id="Phobius"/>
    </source>
</evidence>
<dbReference type="PANTHER" id="PTHR23028:SF131">
    <property type="entry name" value="BLR2367 PROTEIN"/>
    <property type="match status" value="1"/>
</dbReference>
<gene>
    <name evidence="3" type="ORF">Q3O60_09170</name>
</gene>
<feature type="transmembrane region" description="Helical" evidence="1">
    <location>
        <begin position="12"/>
        <end position="27"/>
    </location>
</feature>
<feature type="transmembrane region" description="Helical" evidence="1">
    <location>
        <begin position="236"/>
        <end position="254"/>
    </location>
</feature>
<feature type="transmembrane region" description="Helical" evidence="1">
    <location>
        <begin position="176"/>
        <end position="193"/>
    </location>
</feature>
<feature type="domain" description="Acyltransferase 3" evidence="2">
    <location>
        <begin position="11"/>
        <end position="342"/>
    </location>
</feature>
<dbReference type="EMBL" id="JAUZVZ010000011">
    <property type="protein sequence ID" value="MDP4536359.1"/>
    <property type="molecule type" value="Genomic_DNA"/>
</dbReference>
<reference evidence="3 4" key="1">
    <citation type="submission" date="2023-08" db="EMBL/GenBank/DDBJ databases">
        <authorList>
            <person name="Joshi A."/>
            <person name="Thite S."/>
        </authorList>
    </citation>
    <scope>NUCLEOTIDE SEQUENCE [LARGE SCALE GENOMIC DNA]</scope>
    <source>
        <strain evidence="3 4">AC40</strain>
    </source>
</reference>
<dbReference type="PANTHER" id="PTHR23028">
    <property type="entry name" value="ACETYLTRANSFERASE"/>
    <property type="match status" value="1"/>
</dbReference>
<evidence type="ECO:0000313" key="4">
    <source>
        <dbReference type="Proteomes" id="UP001231616"/>
    </source>
</evidence>
<feature type="transmembrane region" description="Helical" evidence="1">
    <location>
        <begin position="205"/>
        <end position="224"/>
    </location>
</feature>
<sequence>MNTVPRDNHFIWLRYLAAFSIVFSHSRQFNTAPADYSDIVATLTWLFPGVPILFFISGFLISLSSAHSANFTEYFIKRVLRIYPPLWAAFVVSIILLFSTGMLPLQEVNWLHFFFWCIGQVTFIFVYHPEFLSHIGTGVLNGSLWAIPVILQFYLLIPVLKKIDELWLQQNKPHRIYVLLVACALVNMVFHYLHNTNPNMLLKVIHFLTIIPWLFFFVLGYVFSRDFNRIISLSKHWLPWLMLHVVVFFSLRELGFRWGRNDINPLLFSVLALVIIQLAFVPKSSLYWFNRLETFLARNDISFGLFVYHMLVLNTMIYFGIFENCWSCRMLVFISVTILVSIFSLLVLEKPIKNQRSNLIAFFSNRLKVTRD</sequence>
<keyword evidence="4" id="KW-1185">Reference proteome</keyword>
<dbReference type="Proteomes" id="UP001231616">
    <property type="component" value="Unassembled WGS sequence"/>
</dbReference>
<dbReference type="InterPro" id="IPR002656">
    <property type="entry name" value="Acyl_transf_3_dom"/>
</dbReference>
<feature type="transmembrane region" description="Helical" evidence="1">
    <location>
        <begin position="139"/>
        <end position="156"/>
    </location>
</feature>
<dbReference type="GO" id="GO:0016746">
    <property type="term" value="F:acyltransferase activity"/>
    <property type="evidence" value="ECO:0007669"/>
    <property type="project" value="UniProtKB-KW"/>
</dbReference>
<dbReference type="EC" id="2.3.1.-" evidence="3"/>
<organism evidence="3 4">
    <name type="scientific">Alkalimonas collagenimarina</name>
    <dbReference type="NCBI Taxonomy" id="400390"/>
    <lineage>
        <taxon>Bacteria</taxon>
        <taxon>Pseudomonadati</taxon>
        <taxon>Pseudomonadota</taxon>
        <taxon>Gammaproteobacteria</taxon>
        <taxon>Alkalimonas</taxon>
    </lineage>
</organism>
<keyword evidence="3" id="KW-0808">Transferase</keyword>
<keyword evidence="1" id="KW-0472">Membrane</keyword>
<feature type="transmembrane region" description="Helical" evidence="1">
    <location>
        <begin position="301"/>
        <end position="321"/>
    </location>
</feature>
<dbReference type="InterPro" id="IPR050879">
    <property type="entry name" value="Acyltransferase_3"/>
</dbReference>
<dbReference type="RefSeq" id="WP_305893625.1">
    <property type="nucleotide sequence ID" value="NZ_JAUZVZ010000011.1"/>
</dbReference>
<feature type="transmembrane region" description="Helical" evidence="1">
    <location>
        <begin position="266"/>
        <end position="289"/>
    </location>
</feature>